<feature type="compositionally biased region" description="Basic and acidic residues" evidence="1">
    <location>
        <begin position="11"/>
        <end position="20"/>
    </location>
</feature>
<dbReference type="GO" id="GO:0008649">
    <property type="term" value="F:rRNA methyltransferase activity"/>
    <property type="evidence" value="ECO:0007669"/>
    <property type="project" value="TreeGrafter"/>
</dbReference>
<dbReference type="GO" id="GO:0000494">
    <property type="term" value="P:box C/D sno(s)RNA 3'-end processing"/>
    <property type="evidence" value="ECO:0007669"/>
    <property type="project" value="TreeGrafter"/>
</dbReference>
<dbReference type="PANTHER" id="PTHR10335">
    <property type="entry name" value="RRNA 2-O-METHYLTRANSFERASE FIBRILLARIN"/>
    <property type="match status" value="1"/>
</dbReference>
<feature type="compositionally biased region" description="Low complexity" evidence="1">
    <location>
        <begin position="170"/>
        <end position="181"/>
    </location>
</feature>
<evidence type="ECO:0000259" key="2">
    <source>
        <dbReference type="Pfam" id="PF10307"/>
    </source>
</evidence>
<dbReference type="AlphaFoldDB" id="A0A197JXK5"/>
<dbReference type="Pfam" id="PF10307">
    <property type="entry name" value="HAD_SAK_1"/>
    <property type="match status" value="1"/>
</dbReference>
<dbReference type="GO" id="GO:0032040">
    <property type="term" value="C:small-subunit processome"/>
    <property type="evidence" value="ECO:0007669"/>
    <property type="project" value="TreeGrafter"/>
</dbReference>
<dbReference type="GO" id="GO:0031428">
    <property type="term" value="C:box C/D methylation guide snoRNP complex"/>
    <property type="evidence" value="ECO:0007669"/>
    <property type="project" value="TreeGrafter"/>
</dbReference>
<reference evidence="3 4" key="1">
    <citation type="submission" date="2016-05" db="EMBL/GenBank/DDBJ databases">
        <title>Genome sequencing reveals origins of a unique bacterial endosymbiosis in the earliest lineages of terrestrial Fungi.</title>
        <authorList>
            <consortium name="DOE Joint Genome Institute"/>
            <person name="Uehling J."/>
            <person name="Gryganskyi A."/>
            <person name="Hameed K."/>
            <person name="Tschaplinski T."/>
            <person name="Misztal P."/>
            <person name="Wu S."/>
            <person name="Desiro A."/>
            <person name="Vande Pol N."/>
            <person name="Du Z.-Y."/>
            <person name="Zienkiewicz A."/>
            <person name="Zienkiewicz K."/>
            <person name="Morin E."/>
            <person name="Tisserant E."/>
            <person name="Splivallo R."/>
            <person name="Hainaut M."/>
            <person name="Henrissat B."/>
            <person name="Ohm R."/>
            <person name="Kuo A."/>
            <person name="Yan J."/>
            <person name="Lipzen A."/>
            <person name="Nolan M."/>
            <person name="Labutti K."/>
            <person name="Barry K."/>
            <person name="Goldstein A."/>
            <person name="Labbe J."/>
            <person name="Schadt C."/>
            <person name="Tuskan G."/>
            <person name="Grigoriev I."/>
            <person name="Martin F."/>
            <person name="Vilgalys R."/>
            <person name="Bonito G."/>
        </authorList>
    </citation>
    <scope>NUCLEOTIDE SEQUENCE [LARGE SCALE GENOMIC DNA]</scope>
    <source>
        <strain evidence="3 4">AG-77</strain>
    </source>
</reference>
<protein>
    <recommendedName>
        <fullName evidence="2">Swiss Army Knife RNA repair protein HAD domain-containing protein</fullName>
    </recommendedName>
</protein>
<dbReference type="InterPro" id="IPR018812">
    <property type="entry name" value="SAK_HAD"/>
</dbReference>
<accession>A0A197JXK5</accession>
<evidence type="ECO:0000313" key="4">
    <source>
        <dbReference type="Proteomes" id="UP000078512"/>
    </source>
</evidence>
<feature type="region of interest" description="Disordered" evidence="1">
    <location>
        <begin position="1"/>
        <end position="21"/>
    </location>
</feature>
<gene>
    <name evidence="3" type="ORF">K457DRAFT_19677</name>
</gene>
<evidence type="ECO:0000313" key="3">
    <source>
        <dbReference type="EMBL" id="OAQ28999.1"/>
    </source>
</evidence>
<proteinExistence type="predicted"/>
<feature type="region of interest" description="Disordered" evidence="1">
    <location>
        <begin position="170"/>
        <end position="191"/>
    </location>
</feature>
<dbReference type="OrthoDB" id="5596992at2759"/>
<feature type="domain" description="Swiss Army Knife RNA repair protein HAD" evidence="2">
    <location>
        <begin position="63"/>
        <end position="289"/>
    </location>
</feature>
<evidence type="ECO:0000256" key="1">
    <source>
        <dbReference type="SAM" id="MobiDB-lite"/>
    </source>
</evidence>
<dbReference type="Proteomes" id="UP000078512">
    <property type="component" value="Unassembled WGS sequence"/>
</dbReference>
<name>A0A197JXK5_9FUNG</name>
<dbReference type="PANTHER" id="PTHR10335:SF23">
    <property type="entry name" value="OB FOLD-CONTAINING PROTEIN, NUCLEIC ACID BINDING"/>
    <property type="match status" value="1"/>
</dbReference>
<organism evidence="3 4">
    <name type="scientific">Linnemannia elongata AG-77</name>
    <dbReference type="NCBI Taxonomy" id="1314771"/>
    <lineage>
        <taxon>Eukaryota</taxon>
        <taxon>Fungi</taxon>
        <taxon>Fungi incertae sedis</taxon>
        <taxon>Mucoromycota</taxon>
        <taxon>Mortierellomycotina</taxon>
        <taxon>Mortierellomycetes</taxon>
        <taxon>Mortierellales</taxon>
        <taxon>Mortierellaceae</taxon>
        <taxon>Linnemannia</taxon>
    </lineage>
</organism>
<sequence length="665" mass="73673">MAALNCAAASKDNKDNKDNVESGFSLHNHPAVIYSHKRLQDPAQTSQLHTVHVFDFDQTLFRSPAPNAAIWDPYFLSKVIAWDECGPGWWLTRGTLELGPEVEATEWDGYWNEDLVPKVRESAKDPGCLTILLTGRYGPLYSDILLRMIASKQLDFDLVATKPATVYRLPPSSNSSCANPSDDLDTDQPNERREEVYVKLHTFSTKREFLYNVLLEYPGIRKMMVWDDRPGQIAQFRQAGEKWIEQGMLDSEAQGGGGFEITRVDLPLRLMERKKEVALVRGMVEAHNRQVDLEDAAFASGGMEEVRYLISGEGAMPRIRPELEGVKDMWDPYWEYVPQRRTRIEMIDTVQYTGVEFSASTQVLLRGIALGGGRNQEQGQGQGQGGDLDGWTIQPPAALQDTDLSTWTPSREFYVFLCARKANAEYRQKLGGLGATVFVLVEGVGQVEGRAWALKVRGVHSRWLKEGYKVLAPDGEVFESVSKYLAAHPAKRFGNLTMKKHGSKPYITMAFDRAQGGRASDASRITDWEPLHVHLDSSTNAATTFPTNAAPTALARGQKIVLVGTISEKVVLGSKIPKFGHLATIPRAEVQIPALVKKYAIDKKLDITGHELGKTLKAIESEMRRVGVENKQSNHDAIFEIVLRACAGLGSGADAGTGAEAKSED</sequence>
<dbReference type="GO" id="GO:0003723">
    <property type="term" value="F:RNA binding"/>
    <property type="evidence" value="ECO:0007669"/>
    <property type="project" value="TreeGrafter"/>
</dbReference>
<dbReference type="EMBL" id="KV442044">
    <property type="protein sequence ID" value="OAQ28999.1"/>
    <property type="molecule type" value="Genomic_DNA"/>
</dbReference>
<dbReference type="GO" id="GO:1990259">
    <property type="term" value="F:histone H2AQ104 methyltransferase activity"/>
    <property type="evidence" value="ECO:0007669"/>
    <property type="project" value="TreeGrafter"/>
</dbReference>
<keyword evidence="4" id="KW-1185">Reference proteome</keyword>